<dbReference type="Proteomes" id="UP000236291">
    <property type="component" value="Unassembled WGS sequence"/>
</dbReference>
<reference evidence="1 2" key="1">
    <citation type="journal article" date="2014" name="Am. J. Bot.">
        <title>Genome assembly and annotation for red clover (Trifolium pratense; Fabaceae).</title>
        <authorList>
            <person name="Istvanek J."/>
            <person name="Jaros M."/>
            <person name="Krenek A."/>
            <person name="Repkova J."/>
        </authorList>
    </citation>
    <scope>NUCLEOTIDE SEQUENCE [LARGE SCALE GENOMIC DNA]</scope>
    <source>
        <strain evidence="2">cv. Tatra</strain>
        <tissue evidence="1">Young leaves</tissue>
    </source>
</reference>
<protein>
    <submittedName>
        <fullName evidence="1">Uncharacterized protein</fullName>
    </submittedName>
</protein>
<organism evidence="1 2">
    <name type="scientific">Trifolium pratense</name>
    <name type="common">Red clover</name>
    <dbReference type="NCBI Taxonomy" id="57577"/>
    <lineage>
        <taxon>Eukaryota</taxon>
        <taxon>Viridiplantae</taxon>
        <taxon>Streptophyta</taxon>
        <taxon>Embryophyta</taxon>
        <taxon>Tracheophyta</taxon>
        <taxon>Spermatophyta</taxon>
        <taxon>Magnoliopsida</taxon>
        <taxon>eudicotyledons</taxon>
        <taxon>Gunneridae</taxon>
        <taxon>Pentapetalae</taxon>
        <taxon>rosids</taxon>
        <taxon>fabids</taxon>
        <taxon>Fabales</taxon>
        <taxon>Fabaceae</taxon>
        <taxon>Papilionoideae</taxon>
        <taxon>50 kb inversion clade</taxon>
        <taxon>NPAAA clade</taxon>
        <taxon>Hologalegina</taxon>
        <taxon>IRL clade</taxon>
        <taxon>Trifolieae</taxon>
        <taxon>Trifolium</taxon>
    </lineage>
</organism>
<dbReference type="AlphaFoldDB" id="A0A2K3NJL8"/>
<name>A0A2K3NJL8_TRIPR</name>
<sequence length="84" mass="10049">MCANEWILFESLLVFKSVEICRFLVFLVDLFRYGVQCFEVVCELRLICRLLPRACWLCRVWNVGCLRAENCLPRLSFYRCLISF</sequence>
<evidence type="ECO:0000313" key="2">
    <source>
        <dbReference type="Proteomes" id="UP000236291"/>
    </source>
</evidence>
<accession>A0A2K3NJL8</accession>
<dbReference type="EMBL" id="ASHM01022381">
    <property type="protein sequence ID" value="PNY03235.1"/>
    <property type="molecule type" value="Genomic_DNA"/>
</dbReference>
<evidence type="ECO:0000313" key="1">
    <source>
        <dbReference type="EMBL" id="PNY03235.1"/>
    </source>
</evidence>
<gene>
    <name evidence="1" type="ORF">L195_g026560</name>
</gene>
<reference evidence="1 2" key="2">
    <citation type="journal article" date="2017" name="Front. Plant Sci.">
        <title>Gene Classification and Mining of Molecular Markers Useful in Red Clover (Trifolium pratense) Breeding.</title>
        <authorList>
            <person name="Istvanek J."/>
            <person name="Dluhosova J."/>
            <person name="Dluhos P."/>
            <person name="Patkova L."/>
            <person name="Nedelnik J."/>
            <person name="Repkova J."/>
        </authorList>
    </citation>
    <scope>NUCLEOTIDE SEQUENCE [LARGE SCALE GENOMIC DNA]</scope>
    <source>
        <strain evidence="2">cv. Tatra</strain>
        <tissue evidence="1">Young leaves</tissue>
    </source>
</reference>
<comment type="caution">
    <text evidence="1">The sequence shown here is derived from an EMBL/GenBank/DDBJ whole genome shotgun (WGS) entry which is preliminary data.</text>
</comment>
<proteinExistence type="predicted"/>